<dbReference type="PANTHER" id="PTHR10859:SF114">
    <property type="entry name" value="DOLICHOL-PHOSPHATE MANNOSYLTRANSFERASE"/>
    <property type="match status" value="1"/>
</dbReference>
<keyword evidence="2" id="KW-0378">Hydrolase</keyword>
<dbReference type="GO" id="GO:0006487">
    <property type="term" value="P:protein N-linked glycosylation"/>
    <property type="evidence" value="ECO:0007669"/>
    <property type="project" value="TreeGrafter"/>
</dbReference>
<dbReference type="GO" id="GO:0016798">
    <property type="term" value="F:hydrolase activity, acting on glycosyl bonds"/>
    <property type="evidence" value="ECO:0007669"/>
    <property type="project" value="UniProtKB-KW"/>
</dbReference>
<accession>A0A931C667</accession>
<proteinExistence type="predicted"/>
<organism evidence="2 3">
    <name type="scientific">Actinoplanes aureus</name>
    <dbReference type="NCBI Taxonomy" id="2792083"/>
    <lineage>
        <taxon>Bacteria</taxon>
        <taxon>Bacillati</taxon>
        <taxon>Actinomycetota</taxon>
        <taxon>Actinomycetes</taxon>
        <taxon>Micromonosporales</taxon>
        <taxon>Micromonosporaceae</taxon>
        <taxon>Actinoplanes</taxon>
    </lineage>
</organism>
<protein>
    <submittedName>
        <fullName evidence="2">Phosphodiester glycosidase family protein</fullName>
    </submittedName>
</protein>
<reference evidence="2" key="1">
    <citation type="submission" date="2020-11" db="EMBL/GenBank/DDBJ databases">
        <title>Isolation and identification of active actinomycetes.</title>
        <authorList>
            <person name="Sun X."/>
        </authorList>
    </citation>
    <scope>NUCLEOTIDE SEQUENCE</scope>
    <source>
        <strain evidence="2">NEAU-A11</strain>
    </source>
</reference>
<dbReference type="Pfam" id="PF09992">
    <property type="entry name" value="NAGPA"/>
    <property type="match status" value="1"/>
</dbReference>
<name>A0A931C667_9ACTN</name>
<keyword evidence="2" id="KW-0326">Glycosidase</keyword>
<comment type="caution">
    <text evidence="2">The sequence shown here is derived from an EMBL/GenBank/DDBJ whole genome shotgun (WGS) entry which is preliminary data.</text>
</comment>
<dbReference type="Proteomes" id="UP000598146">
    <property type="component" value="Unassembled WGS sequence"/>
</dbReference>
<feature type="domain" description="Phosphodiester glycosidase" evidence="1">
    <location>
        <begin position="17"/>
        <end position="67"/>
    </location>
</feature>
<evidence type="ECO:0000259" key="1">
    <source>
        <dbReference type="Pfam" id="PF09992"/>
    </source>
</evidence>
<dbReference type="CDD" id="cd04179">
    <property type="entry name" value="DPM_DPG-synthase_like"/>
    <property type="match status" value="1"/>
</dbReference>
<dbReference type="RefSeq" id="WP_196413913.1">
    <property type="nucleotide sequence ID" value="NZ_JADQTO010000005.1"/>
</dbReference>
<dbReference type="EMBL" id="JADQTO010000005">
    <property type="protein sequence ID" value="MBG0562097.1"/>
    <property type="molecule type" value="Genomic_DNA"/>
</dbReference>
<dbReference type="InterPro" id="IPR029044">
    <property type="entry name" value="Nucleotide-diphossugar_trans"/>
</dbReference>
<gene>
    <name evidence="2" type="ORF">I4J89_11545</name>
</gene>
<sequence>MTNNPRQISHRGLLAGVLLVVVDGRSRGYSRGVTLPEFAQIFADRGAETAYNLDGGGSSAMIFRGLLTLARNRGKGFALKAGFAHIAARHPGQEVVCADSDGQHRPEDIEAVAERVGAGPAMVLGVRRFTGRVPARSRFGNAATSLFFHLAIGLRVTDTQTGLRGYPARMLRPLVTVPGDRFEYELRLRLRAARDRLPIEEVEIATVYLDGNKSSHLRPLHDSARVYRPLAGFAVRRVYVFGRLHLSRNRTAANRHRETLTLSA</sequence>
<evidence type="ECO:0000313" key="2">
    <source>
        <dbReference type="EMBL" id="MBG0562097.1"/>
    </source>
</evidence>
<dbReference type="SUPFAM" id="SSF53448">
    <property type="entry name" value="Nucleotide-diphospho-sugar transferases"/>
    <property type="match status" value="1"/>
</dbReference>
<dbReference type="PANTHER" id="PTHR10859">
    <property type="entry name" value="GLYCOSYL TRANSFERASE"/>
    <property type="match status" value="1"/>
</dbReference>
<dbReference type="Gene3D" id="3.90.550.10">
    <property type="entry name" value="Spore Coat Polysaccharide Biosynthesis Protein SpsA, Chain A"/>
    <property type="match status" value="1"/>
</dbReference>
<keyword evidence="3" id="KW-1185">Reference proteome</keyword>
<evidence type="ECO:0000313" key="3">
    <source>
        <dbReference type="Proteomes" id="UP000598146"/>
    </source>
</evidence>
<dbReference type="AlphaFoldDB" id="A0A931C667"/>
<dbReference type="InterPro" id="IPR018711">
    <property type="entry name" value="NAGPA"/>
</dbReference>